<organism evidence="10 11">
    <name type="scientific">Anoxybacteroides tepidamans</name>
    <dbReference type="NCBI Taxonomy" id="265948"/>
    <lineage>
        <taxon>Bacteria</taxon>
        <taxon>Bacillati</taxon>
        <taxon>Bacillota</taxon>
        <taxon>Bacilli</taxon>
        <taxon>Bacillales</taxon>
        <taxon>Anoxybacillaceae</taxon>
        <taxon>Anoxybacteroides</taxon>
    </lineage>
</organism>
<dbReference type="InterPro" id="IPR003660">
    <property type="entry name" value="HAMP_dom"/>
</dbReference>
<keyword evidence="7" id="KW-1133">Transmembrane helix</keyword>
<evidence type="ECO:0000313" key="11">
    <source>
        <dbReference type="Proteomes" id="UP000520011"/>
    </source>
</evidence>
<dbReference type="Pfam" id="PF00672">
    <property type="entry name" value="HAMP"/>
    <property type="match status" value="1"/>
</dbReference>
<feature type="domain" description="Methyl-accepting transducer" evidence="8">
    <location>
        <begin position="287"/>
        <end position="558"/>
    </location>
</feature>
<reference evidence="10 11" key="1">
    <citation type="submission" date="2020-08" db="EMBL/GenBank/DDBJ databases">
        <title>Genomic Encyclopedia of Type Strains, Phase IV (KMG-IV): sequencing the most valuable type-strain genomes for metagenomic binning, comparative biology and taxonomic classification.</title>
        <authorList>
            <person name="Goeker M."/>
        </authorList>
    </citation>
    <scope>NUCLEOTIDE SEQUENCE [LARGE SCALE GENOMIC DNA]</scope>
    <source>
        <strain evidence="10 11">DSM 16325</strain>
    </source>
</reference>
<evidence type="ECO:0000256" key="4">
    <source>
        <dbReference type="ARBA" id="ARBA00023224"/>
    </source>
</evidence>
<evidence type="ECO:0000313" key="10">
    <source>
        <dbReference type="EMBL" id="MBB5323936.1"/>
    </source>
</evidence>
<keyword evidence="11" id="KW-1185">Reference proteome</keyword>
<comment type="subcellular location">
    <subcellularLocation>
        <location evidence="1">Cell membrane</location>
    </subcellularLocation>
</comment>
<feature type="domain" description="HAMP" evidence="9">
    <location>
        <begin position="215"/>
        <end position="268"/>
    </location>
</feature>
<dbReference type="Pfam" id="PF00015">
    <property type="entry name" value="MCPsignal"/>
    <property type="match status" value="1"/>
</dbReference>
<dbReference type="RefSeq" id="WP_183252158.1">
    <property type="nucleotide sequence ID" value="NZ_JACHEP010000002.1"/>
</dbReference>
<gene>
    <name evidence="10" type="ORF">HNQ34_001028</name>
</gene>
<feature type="transmembrane region" description="Helical" evidence="7">
    <location>
        <begin position="192"/>
        <end position="213"/>
    </location>
</feature>
<dbReference type="CDD" id="cd06225">
    <property type="entry name" value="HAMP"/>
    <property type="match status" value="1"/>
</dbReference>
<dbReference type="SUPFAM" id="SSF58104">
    <property type="entry name" value="Methyl-accepting chemotaxis protein (MCP) signaling domain"/>
    <property type="match status" value="1"/>
</dbReference>
<evidence type="ECO:0000256" key="6">
    <source>
        <dbReference type="PROSITE-ProRule" id="PRU00284"/>
    </source>
</evidence>
<dbReference type="InterPro" id="IPR004089">
    <property type="entry name" value="MCPsignal_dom"/>
</dbReference>
<dbReference type="Gene3D" id="1.10.287.950">
    <property type="entry name" value="Methyl-accepting chemotaxis protein"/>
    <property type="match status" value="1"/>
</dbReference>
<dbReference type="Gene3D" id="6.10.340.10">
    <property type="match status" value="1"/>
</dbReference>
<evidence type="ECO:0000256" key="2">
    <source>
        <dbReference type="ARBA" id="ARBA00022475"/>
    </source>
</evidence>
<evidence type="ECO:0000259" key="8">
    <source>
        <dbReference type="PROSITE" id="PS50111"/>
    </source>
</evidence>
<dbReference type="PROSITE" id="PS50111">
    <property type="entry name" value="CHEMOTAXIS_TRANSDUC_2"/>
    <property type="match status" value="1"/>
</dbReference>
<keyword evidence="3 7" id="KW-0472">Membrane</keyword>
<keyword evidence="7" id="KW-0812">Transmembrane</keyword>
<dbReference type="SMART" id="SM00304">
    <property type="entry name" value="HAMP"/>
    <property type="match status" value="2"/>
</dbReference>
<comment type="similarity">
    <text evidence="5">Belongs to the methyl-accepting chemotaxis (MCP) protein family.</text>
</comment>
<evidence type="ECO:0000256" key="3">
    <source>
        <dbReference type="ARBA" id="ARBA00023136"/>
    </source>
</evidence>
<proteinExistence type="inferred from homology"/>
<dbReference type="Proteomes" id="UP000520011">
    <property type="component" value="Unassembled WGS sequence"/>
</dbReference>
<evidence type="ECO:0000256" key="7">
    <source>
        <dbReference type="SAM" id="Phobius"/>
    </source>
</evidence>
<dbReference type="PANTHER" id="PTHR32089">
    <property type="entry name" value="METHYL-ACCEPTING CHEMOTAXIS PROTEIN MCPB"/>
    <property type="match status" value="1"/>
</dbReference>
<name>A0A7W8MV57_9BACL</name>
<evidence type="ECO:0000259" key="9">
    <source>
        <dbReference type="PROSITE" id="PS50885"/>
    </source>
</evidence>
<dbReference type="GO" id="GO:0007165">
    <property type="term" value="P:signal transduction"/>
    <property type="evidence" value="ECO:0007669"/>
    <property type="project" value="UniProtKB-KW"/>
</dbReference>
<dbReference type="PANTHER" id="PTHR32089:SF112">
    <property type="entry name" value="LYSOZYME-LIKE PROTEIN-RELATED"/>
    <property type="match status" value="1"/>
</dbReference>
<feature type="transmembrane region" description="Helical" evidence="7">
    <location>
        <begin position="12"/>
        <end position="35"/>
    </location>
</feature>
<accession>A0A7W8MV57</accession>
<dbReference type="PROSITE" id="PS50885">
    <property type="entry name" value="HAMP"/>
    <property type="match status" value="1"/>
</dbReference>
<evidence type="ECO:0000256" key="5">
    <source>
        <dbReference type="ARBA" id="ARBA00029447"/>
    </source>
</evidence>
<dbReference type="EMBL" id="JACHEP010000002">
    <property type="protein sequence ID" value="MBB5323936.1"/>
    <property type="molecule type" value="Genomic_DNA"/>
</dbReference>
<dbReference type="GO" id="GO:0005886">
    <property type="term" value="C:plasma membrane"/>
    <property type="evidence" value="ECO:0007669"/>
    <property type="project" value="UniProtKB-SubCell"/>
</dbReference>
<sequence length="573" mass="64240">MKRKKVMTIGKKYGIVFSFSTLLFVSVFIFVALLVNNMTNVVKQVEEKSDQSILITEIAALFKQKYIIITDYMTNPRPETLQQYEGQTKLFKETTQKLKPHIKTEEAKNIYNAVILIDEQLNELLYKTIQPAVLEYRNRGEQIDIFEVIRFQNKAAVIRDMSIEKLEQLRNIIVNERNYLVNKMNSKIKQNMTLMVATVIVAIVLSAVSLTIVSRRISKSFHEAVGICKQLASGNLRVQRMNVTRTDEIGEIMAAMNELADHLQQSIKQIQQSAECVNEMSQTLKMNAETTTETNEQITQAFLQVAAGADEQVVASERTNNAVELISAKLTNVTDRIEKTVQLTDEATEKVQQGSQFVKETTHQMALIDEKVSHLSEIIQTLNEKSNEIQQIVSLITAISEQTNLLALNAAIEAARAGEHGKGFGVVASEVRKLAEQTAIAAGNIRDLLHISHNETNRAVQAMSESNDAVKHGGQIISQLETIFSHVYDSIWGVKTQSEIVRQAILETNEKMEMMTRSAEEIIHVSKMTAKNIEQVASATEEQNATMQELLASSHELSNTANSLKQAIARFSL</sequence>
<dbReference type="SMART" id="SM00283">
    <property type="entry name" value="MA"/>
    <property type="match status" value="1"/>
</dbReference>
<protein>
    <submittedName>
        <fullName evidence="10">Methyl-accepting chemotaxis protein</fullName>
    </submittedName>
</protein>
<keyword evidence="2" id="KW-1003">Cell membrane</keyword>
<comment type="caution">
    <text evidence="10">The sequence shown here is derived from an EMBL/GenBank/DDBJ whole genome shotgun (WGS) entry which is preliminary data.</text>
</comment>
<dbReference type="AlphaFoldDB" id="A0A7W8MV57"/>
<keyword evidence="4 6" id="KW-0807">Transducer</keyword>
<evidence type="ECO:0000256" key="1">
    <source>
        <dbReference type="ARBA" id="ARBA00004236"/>
    </source>
</evidence>